<dbReference type="GO" id="GO:0005743">
    <property type="term" value="C:mitochondrial inner membrane"/>
    <property type="evidence" value="ECO:0007669"/>
    <property type="project" value="TreeGrafter"/>
</dbReference>
<dbReference type="PANTHER" id="PTHR11048">
    <property type="entry name" value="PRENYLTRANSFERASES"/>
    <property type="match status" value="1"/>
</dbReference>
<gene>
    <name evidence="11" type="ORF">NEMBOFW57_001452</name>
</gene>
<keyword evidence="12" id="KW-1185">Reference proteome</keyword>
<comment type="pathway">
    <text evidence="3">Secondary metabolite biosynthesis; terpenoid biosynthesis.</text>
</comment>
<dbReference type="FunFam" id="1.20.120.1780:FF:000001">
    <property type="entry name" value="4-hydroxybenzoate octaprenyltransferase"/>
    <property type="match status" value="1"/>
</dbReference>
<evidence type="ECO:0000313" key="12">
    <source>
        <dbReference type="Proteomes" id="UP001197093"/>
    </source>
</evidence>
<keyword evidence="8 10" id="KW-0472">Membrane</keyword>
<dbReference type="EMBL" id="JAHCVI010000001">
    <property type="protein sequence ID" value="KAG7291433.1"/>
    <property type="molecule type" value="Genomic_DNA"/>
</dbReference>
<dbReference type="InterPro" id="IPR000537">
    <property type="entry name" value="UbiA_prenyltransferase"/>
</dbReference>
<evidence type="ECO:0000256" key="9">
    <source>
        <dbReference type="ARBA" id="ARBA00075214"/>
    </source>
</evidence>
<dbReference type="InterPro" id="IPR039653">
    <property type="entry name" value="Prenyltransferase"/>
</dbReference>
<comment type="caution">
    <text evidence="11">The sequence shown here is derived from an EMBL/GenBank/DDBJ whole genome shotgun (WGS) entry which is preliminary data.</text>
</comment>
<feature type="transmembrane region" description="Helical" evidence="10">
    <location>
        <begin position="139"/>
        <end position="156"/>
    </location>
</feature>
<evidence type="ECO:0000256" key="5">
    <source>
        <dbReference type="ARBA" id="ARBA00022679"/>
    </source>
</evidence>
<sequence>MALSTQYGGFHAKGSWVDLLPASWVPYVQLCRLSPPAGLFLIYFPPVFGVLHAAATHHRPLSEVVHACVVLLCASFFGNNAAHAWNDLVDAQIDARIERTRTRPIPRGAIAPEAAFIFAVTQLLCLVSTLVLFLPATNAALAAAPALAATVYYPYAKRHTHLPQVVLGFCLTWSIMVGGCAAGVPAPWAEPSTQYLLGASILWVVIFDTVYAHQDLVDDVRVGVKSTAVLLRKRRGAARGALWVLLAGMTLALVASGRHASFRLPYYVLSVGGCAASVGAMVARVDLQDPASCWSWFSKGFWLTGLVISGGLLAEYAAVLQRGW</sequence>
<feature type="transmembrane region" description="Helical" evidence="10">
    <location>
        <begin position="165"/>
        <end position="188"/>
    </location>
</feature>
<dbReference type="GO" id="GO:0006744">
    <property type="term" value="P:ubiquinone biosynthetic process"/>
    <property type="evidence" value="ECO:0007669"/>
    <property type="project" value="TreeGrafter"/>
</dbReference>
<evidence type="ECO:0000256" key="3">
    <source>
        <dbReference type="ARBA" id="ARBA00004721"/>
    </source>
</evidence>
<dbReference type="Gene3D" id="1.20.120.1780">
    <property type="entry name" value="UbiA prenyltransferase"/>
    <property type="match status" value="1"/>
</dbReference>
<evidence type="ECO:0000256" key="1">
    <source>
        <dbReference type="ARBA" id="ARBA00001946"/>
    </source>
</evidence>
<name>A0AAD4F181_9PEZI</name>
<reference evidence="11" key="1">
    <citation type="submission" date="2023-02" db="EMBL/GenBank/DDBJ databases">
        <authorList>
            <person name="Palmer J.M."/>
        </authorList>
    </citation>
    <scope>NUCLEOTIDE SEQUENCE</scope>
    <source>
        <strain evidence="11">FW57</strain>
    </source>
</reference>
<comment type="subcellular location">
    <subcellularLocation>
        <location evidence="2">Membrane</location>
        <topology evidence="2">Multi-pass membrane protein</topology>
    </subcellularLocation>
</comment>
<dbReference type="Gene3D" id="1.10.357.140">
    <property type="entry name" value="UbiA prenyltransferase"/>
    <property type="match status" value="1"/>
</dbReference>
<feature type="transmembrane region" description="Helical" evidence="10">
    <location>
        <begin position="240"/>
        <end position="260"/>
    </location>
</feature>
<proteinExistence type="inferred from homology"/>
<evidence type="ECO:0000256" key="6">
    <source>
        <dbReference type="ARBA" id="ARBA00022692"/>
    </source>
</evidence>
<protein>
    <recommendedName>
        <fullName evidence="9">Diterpenoid pyrone biosynthesis cluster protein C</fullName>
    </recommendedName>
</protein>
<evidence type="ECO:0000256" key="4">
    <source>
        <dbReference type="ARBA" id="ARBA00005985"/>
    </source>
</evidence>
<comment type="cofactor">
    <cofactor evidence="1">
        <name>Mg(2+)</name>
        <dbReference type="ChEBI" id="CHEBI:18420"/>
    </cofactor>
</comment>
<evidence type="ECO:0000256" key="8">
    <source>
        <dbReference type="ARBA" id="ARBA00023136"/>
    </source>
</evidence>
<evidence type="ECO:0000256" key="10">
    <source>
        <dbReference type="SAM" id="Phobius"/>
    </source>
</evidence>
<dbReference type="Proteomes" id="UP001197093">
    <property type="component" value="Unassembled WGS sequence"/>
</dbReference>
<evidence type="ECO:0000256" key="7">
    <source>
        <dbReference type="ARBA" id="ARBA00022989"/>
    </source>
</evidence>
<evidence type="ECO:0000313" key="11">
    <source>
        <dbReference type="EMBL" id="KAG7291433.1"/>
    </source>
</evidence>
<organism evidence="11 12">
    <name type="scientific">Staphylotrichum longicolle</name>
    <dbReference type="NCBI Taxonomy" id="669026"/>
    <lineage>
        <taxon>Eukaryota</taxon>
        <taxon>Fungi</taxon>
        <taxon>Dikarya</taxon>
        <taxon>Ascomycota</taxon>
        <taxon>Pezizomycotina</taxon>
        <taxon>Sordariomycetes</taxon>
        <taxon>Sordariomycetidae</taxon>
        <taxon>Sordariales</taxon>
        <taxon>Chaetomiaceae</taxon>
        <taxon>Staphylotrichum</taxon>
    </lineage>
</organism>
<dbReference type="Pfam" id="PF01040">
    <property type="entry name" value="UbiA"/>
    <property type="match status" value="1"/>
</dbReference>
<dbReference type="InterPro" id="IPR044878">
    <property type="entry name" value="UbiA_sf"/>
</dbReference>
<dbReference type="FunFam" id="1.10.357.140:FF:000008">
    <property type="entry name" value="4-hydroxybenzoate octaprenyltransferase"/>
    <property type="match status" value="1"/>
</dbReference>
<keyword evidence="7 10" id="KW-1133">Transmembrane helix</keyword>
<comment type="similarity">
    <text evidence="4">Belongs to the UbiA prenyltransferase family.</text>
</comment>
<evidence type="ECO:0000256" key="2">
    <source>
        <dbReference type="ARBA" id="ARBA00004141"/>
    </source>
</evidence>
<keyword evidence="5" id="KW-0808">Transferase</keyword>
<dbReference type="GO" id="GO:0008412">
    <property type="term" value="F:4-hydroxybenzoate polyprenyltransferase activity"/>
    <property type="evidence" value="ECO:0007669"/>
    <property type="project" value="TreeGrafter"/>
</dbReference>
<feature type="transmembrane region" description="Helical" evidence="10">
    <location>
        <begin position="299"/>
        <end position="319"/>
    </location>
</feature>
<dbReference type="PANTHER" id="PTHR11048:SF28">
    <property type="entry name" value="4-HYDROXYBENZOATE POLYPRENYLTRANSFERASE, MITOCHONDRIAL"/>
    <property type="match status" value="1"/>
</dbReference>
<dbReference type="AlphaFoldDB" id="A0AAD4F181"/>
<accession>A0AAD4F181</accession>
<keyword evidence="6 10" id="KW-0812">Transmembrane</keyword>
<dbReference type="CDD" id="cd13959">
    <property type="entry name" value="PT_UbiA_COQ2"/>
    <property type="match status" value="1"/>
</dbReference>
<feature type="transmembrane region" description="Helical" evidence="10">
    <location>
        <begin position="266"/>
        <end position="287"/>
    </location>
</feature>